<evidence type="ECO:0000313" key="2">
    <source>
        <dbReference type="Proteomes" id="UP000010296"/>
    </source>
</evidence>
<dbReference type="RefSeq" id="WP_007208384.1">
    <property type="nucleotide sequence ID" value="NZ_GL622241.1"/>
</dbReference>
<sequence length="63" mass="6934">MNHQDIVPIQIPKEISAKQIVGNPTNKLAVRLKQKNGSEIFIYNGVNNYILQAVLKEGLSGTS</sequence>
<proteinExistence type="predicted"/>
<organism evidence="1 2">
    <name type="scientific">Enterococcus italicus (strain DSM 15952 / CCUG 50447 / LMG 22039 / TP 1.5)</name>
    <dbReference type="NCBI Taxonomy" id="888064"/>
    <lineage>
        <taxon>Bacteria</taxon>
        <taxon>Bacillati</taxon>
        <taxon>Bacillota</taxon>
        <taxon>Bacilli</taxon>
        <taxon>Lactobacillales</taxon>
        <taxon>Enterococcaceae</taxon>
        <taxon>Enterococcus</taxon>
    </lineage>
</organism>
<protein>
    <submittedName>
        <fullName evidence="1">Uncharacterized protein</fullName>
    </submittedName>
</protein>
<dbReference type="EMBL" id="AEPV01000048">
    <property type="protein sequence ID" value="EFU73799.1"/>
    <property type="molecule type" value="Genomic_DNA"/>
</dbReference>
<accession>E6LG77</accession>
<dbReference type="STRING" id="888064.HMPREF9088_1367"/>
<dbReference type="Proteomes" id="UP000010296">
    <property type="component" value="Unassembled WGS sequence"/>
</dbReference>
<keyword evidence="2" id="KW-1185">Reference proteome</keyword>
<gene>
    <name evidence="1" type="ORF">HMPREF9088_1367</name>
</gene>
<dbReference type="PATRIC" id="fig|888064.11.peg.1841"/>
<name>E6LG77_ENTI1</name>
<dbReference type="AlphaFoldDB" id="E6LG77"/>
<comment type="caution">
    <text evidence="1">The sequence shown here is derived from an EMBL/GenBank/DDBJ whole genome shotgun (WGS) entry which is preliminary data.</text>
</comment>
<dbReference type="OrthoDB" id="2304059at2"/>
<reference evidence="1 2" key="1">
    <citation type="submission" date="2010-12" db="EMBL/GenBank/DDBJ databases">
        <authorList>
            <person name="Muzny D."/>
            <person name="Qin X."/>
            <person name="Deng J."/>
            <person name="Jiang H."/>
            <person name="Liu Y."/>
            <person name="Qu J."/>
            <person name="Song X.-Z."/>
            <person name="Zhang L."/>
            <person name="Thornton R."/>
            <person name="Coyle M."/>
            <person name="Francisco L."/>
            <person name="Jackson L."/>
            <person name="Javaid M."/>
            <person name="Korchina V."/>
            <person name="Kovar C."/>
            <person name="Mata R."/>
            <person name="Mathew T."/>
            <person name="Ngo R."/>
            <person name="Nguyen L."/>
            <person name="Nguyen N."/>
            <person name="Okwuonu G."/>
            <person name="Ongeri F."/>
            <person name="Pham C."/>
            <person name="Simmons D."/>
            <person name="Wilczek-Boney K."/>
            <person name="Hale W."/>
            <person name="Jakkamsetti A."/>
            <person name="Pham P."/>
            <person name="Ruth R."/>
            <person name="San Lucas F."/>
            <person name="Warren J."/>
            <person name="Zhang J."/>
            <person name="Zhao Z."/>
            <person name="Zhou C."/>
            <person name="Zhu D."/>
            <person name="Lee S."/>
            <person name="Bess C."/>
            <person name="Blankenburg K."/>
            <person name="Forbes L."/>
            <person name="Fu Q."/>
            <person name="Gubbala S."/>
            <person name="Hirani K."/>
            <person name="Jayaseelan J.C."/>
            <person name="Lara F."/>
            <person name="Munidasa M."/>
            <person name="Palculict T."/>
            <person name="Patil S."/>
            <person name="Pu L.-L."/>
            <person name="Saada N."/>
            <person name="Tang L."/>
            <person name="Weissenberger G."/>
            <person name="Zhu Y."/>
            <person name="Hemphill L."/>
            <person name="Shang Y."/>
            <person name="Youmans B."/>
            <person name="Ayvaz T."/>
            <person name="Ross M."/>
            <person name="Santibanez J."/>
            <person name="Aqrawi P."/>
            <person name="Gross S."/>
            <person name="Joshi V."/>
            <person name="Fowler G."/>
            <person name="Nazareth L."/>
            <person name="Reid J."/>
            <person name="Worley K."/>
            <person name="Petrosino J."/>
            <person name="Highlander S."/>
            <person name="Gibbs R."/>
        </authorList>
    </citation>
    <scope>NUCLEOTIDE SEQUENCE [LARGE SCALE GENOMIC DNA]</scope>
    <source>
        <strain evidence="2">DSM 15952 / CCUG 50447 / LMG 22039 / TP 1.5</strain>
    </source>
</reference>
<evidence type="ECO:0000313" key="1">
    <source>
        <dbReference type="EMBL" id="EFU73799.1"/>
    </source>
</evidence>
<dbReference type="HOGENOM" id="CLU_205795_0_0_9"/>